<protein>
    <recommendedName>
        <fullName evidence="11">G-protein coupled receptors family 1 profile domain-containing protein</fullName>
    </recommendedName>
</protein>
<keyword evidence="9" id="KW-0807">Transducer</keyword>
<evidence type="ECO:0000256" key="4">
    <source>
        <dbReference type="ARBA" id="ARBA00022989"/>
    </source>
</evidence>
<dbReference type="WBParaSite" id="MBELARI_LOCUS21573">
    <property type="protein sequence ID" value="MBELARI_LOCUS21573"/>
    <property type="gene ID" value="MBELARI_LOCUS21573"/>
</dbReference>
<evidence type="ECO:0000256" key="7">
    <source>
        <dbReference type="ARBA" id="ARBA00023170"/>
    </source>
</evidence>
<evidence type="ECO:0000256" key="2">
    <source>
        <dbReference type="ARBA" id="ARBA00022475"/>
    </source>
</evidence>
<evidence type="ECO:0000256" key="1">
    <source>
        <dbReference type="ARBA" id="ARBA00004651"/>
    </source>
</evidence>
<name>A0AAF3F4Q3_9BILA</name>
<evidence type="ECO:0000256" key="9">
    <source>
        <dbReference type="ARBA" id="ARBA00023224"/>
    </source>
</evidence>
<feature type="transmembrane region" description="Helical" evidence="10">
    <location>
        <begin position="20"/>
        <end position="40"/>
    </location>
</feature>
<feature type="transmembrane region" description="Helical" evidence="10">
    <location>
        <begin position="237"/>
        <end position="262"/>
    </location>
</feature>
<feature type="transmembrane region" description="Helical" evidence="10">
    <location>
        <begin position="136"/>
        <end position="156"/>
    </location>
</feature>
<dbReference type="PANTHER" id="PTHR24246:SF27">
    <property type="entry name" value="ADENOSINE RECEPTOR, ISOFORM A"/>
    <property type="match status" value="1"/>
</dbReference>
<keyword evidence="8" id="KW-0325">Glycoprotein</keyword>
<dbReference type="Proteomes" id="UP000887575">
    <property type="component" value="Unassembled WGS sequence"/>
</dbReference>
<evidence type="ECO:0000256" key="3">
    <source>
        <dbReference type="ARBA" id="ARBA00022692"/>
    </source>
</evidence>
<proteinExistence type="predicted"/>
<dbReference type="Pfam" id="PF00001">
    <property type="entry name" value="7tm_1"/>
    <property type="match status" value="1"/>
</dbReference>
<comment type="subcellular location">
    <subcellularLocation>
        <location evidence="1">Cell membrane</location>
        <topology evidence="1">Multi-pass membrane protein</topology>
    </subcellularLocation>
</comment>
<keyword evidence="3 10" id="KW-0812">Transmembrane</keyword>
<keyword evidence="12" id="KW-1185">Reference proteome</keyword>
<dbReference type="SMART" id="SM01381">
    <property type="entry name" value="7TM_GPCR_Srsx"/>
    <property type="match status" value="1"/>
</dbReference>
<dbReference type="GO" id="GO:0005886">
    <property type="term" value="C:plasma membrane"/>
    <property type="evidence" value="ECO:0007669"/>
    <property type="project" value="UniProtKB-SubCell"/>
</dbReference>
<organism evidence="12 13">
    <name type="scientific">Mesorhabditis belari</name>
    <dbReference type="NCBI Taxonomy" id="2138241"/>
    <lineage>
        <taxon>Eukaryota</taxon>
        <taxon>Metazoa</taxon>
        <taxon>Ecdysozoa</taxon>
        <taxon>Nematoda</taxon>
        <taxon>Chromadorea</taxon>
        <taxon>Rhabditida</taxon>
        <taxon>Rhabditina</taxon>
        <taxon>Rhabditomorpha</taxon>
        <taxon>Rhabditoidea</taxon>
        <taxon>Rhabditidae</taxon>
        <taxon>Mesorhabditinae</taxon>
        <taxon>Mesorhabditis</taxon>
    </lineage>
</organism>
<keyword evidence="5" id="KW-0297">G-protein coupled receptor</keyword>
<keyword evidence="6 10" id="KW-0472">Membrane</keyword>
<evidence type="ECO:0000256" key="10">
    <source>
        <dbReference type="SAM" id="Phobius"/>
    </source>
</evidence>
<evidence type="ECO:0000256" key="5">
    <source>
        <dbReference type="ARBA" id="ARBA00023040"/>
    </source>
</evidence>
<feature type="transmembrane region" description="Helical" evidence="10">
    <location>
        <begin position="93"/>
        <end position="115"/>
    </location>
</feature>
<evidence type="ECO:0000313" key="12">
    <source>
        <dbReference type="Proteomes" id="UP000887575"/>
    </source>
</evidence>
<dbReference type="CDD" id="cd00637">
    <property type="entry name" value="7tm_classA_rhodopsin-like"/>
    <property type="match status" value="1"/>
</dbReference>
<dbReference type="Gene3D" id="1.20.1070.10">
    <property type="entry name" value="Rhodopsin 7-helix transmembrane proteins"/>
    <property type="match status" value="1"/>
</dbReference>
<dbReference type="GO" id="GO:0004930">
    <property type="term" value="F:G protein-coupled receptor activity"/>
    <property type="evidence" value="ECO:0007669"/>
    <property type="project" value="UniProtKB-KW"/>
</dbReference>
<keyword evidence="7" id="KW-0675">Receptor</keyword>
<feature type="domain" description="G-protein coupled receptors family 1 profile" evidence="11">
    <location>
        <begin position="30"/>
        <end position="294"/>
    </location>
</feature>
<evidence type="ECO:0000259" key="11">
    <source>
        <dbReference type="PROSITE" id="PS50262"/>
    </source>
</evidence>
<feature type="transmembrane region" description="Helical" evidence="10">
    <location>
        <begin position="52"/>
        <end position="73"/>
    </location>
</feature>
<keyword evidence="4 10" id="KW-1133">Transmembrane helix</keyword>
<sequence>MLGNGTYLSYEARPKEDISYIILGVIGTAANFLILAAIIMHRALRRHKEYSLLAFLVLFNALMSLGFLSAGIYRLSVGAKATELISQMSCLKLPHCILFAGVPCVGSILLPFIAIDRLVAISRPLQYRVKEAYKGYYAKIVGAFSIFFYVFCFTYASAEAAFENRFISARCDTREVFSHGYKLFESLCIVFSHLLAVGIFAIVIAHFHCYAKERPLRRESKSGVVVARQQTRVMRTFSIFSLMTLCLVVLPFVTVFCISAFTPVDSKHRHLLDTAYLITVKIAIMNPTLNVVVYALRHNEIYVGVRSLLVRQQPN</sequence>
<feature type="transmembrane region" description="Helical" evidence="10">
    <location>
        <begin position="274"/>
        <end position="296"/>
    </location>
</feature>
<dbReference type="PANTHER" id="PTHR24246">
    <property type="entry name" value="OLFACTORY RECEPTOR AND ADENOSINE RECEPTOR"/>
    <property type="match status" value="1"/>
</dbReference>
<accession>A0AAF3F4Q3</accession>
<dbReference type="SUPFAM" id="SSF81321">
    <property type="entry name" value="Family A G protein-coupled receptor-like"/>
    <property type="match status" value="1"/>
</dbReference>
<dbReference type="InterPro" id="IPR000276">
    <property type="entry name" value="GPCR_Rhodpsn"/>
</dbReference>
<evidence type="ECO:0000313" key="13">
    <source>
        <dbReference type="WBParaSite" id="MBELARI_LOCUS21573"/>
    </source>
</evidence>
<dbReference type="AlphaFoldDB" id="A0AAF3F4Q3"/>
<dbReference type="InterPro" id="IPR017452">
    <property type="entry name" value="GPCR_Rhodpsn_7TM"/>
</dbReference>
<evidence type="ECO:0000256" key="6">
    <source>
        <dbReference type="ARBA" id="ARBA00023136"/>
    </source>
</evidence>
<feature type="transmembrane region" description="Helical" evidence="10">
    <location>
        <begin position="189"/>
        <end position="211"/>
    </location>
</feature>
<reference evidence="13" key="1">
    <citation type="submission" date="2024-02" db="UniProtKB">
        <authorList>
            <consortium name="WormBaseParasite"/>
        </authorList>
    </citation>
    <scope>IDENTIFICATION</scope>
</reference>
<keyword evidence="2" id="KW-1003">Cell membrane</keyword>
<dbReference type="PROSITE" id="PS50262">
    <property type="entry name" value="G_PROTEIN_RECEP_F1_2"/>
    <property type="match status" value="1"/>
</dbReference>
<evidence type="ECO:0000256" key="8">
    <source>
        <dbReference type="ARBA" id="ARBA00023180"/>
    </source>
</evidence>